<dbReference type="InterPro" id="IPR027417">
    <property type="entry name" value="P-loop_NTPase"/>
</dbReference>
<dbReference type="PANTHER" id="PTHR10513:SF35">
    <property type="entry name" value="DEOXYADENOSINE KINASE"/>
    <property type="match status" value="1"/>
</dbReference>
<feature type="domain" description="Deoxynucleoside kinase" evidence="2">
    <location>
        <begin position="14"/>
        <end position="202"/>
    </location>
</feature>
<dbReference type="Gene3D" id="3.40.50.300">
    <property type="entry name" value="P-loop containing nucleotide triphosphate hydrolases"/>
    <property type="match status" value="1"/>
</dbReference>
<dbReference type="SUPFAM" id="SSF52540">
    <property type="entry name" value="P-loop containing nucleoside triphosphate hydrolases"/>
    <property type="match status" value="1"/>
</dbReference>
<dbReference type="GO" id="GO:0019136">
    <property type="term" value="F:deoxynucleoside kinase activity"/>
    <property type="evidence" value="ECO:0007669"/>
    <property type="project" value="TreeGrafter"/>
</dbReference>
<evidence type="ECO:0000256" key="1">
    <source>
        <dbReference type="SAM" id="Phobius"/>
    </source>
</evidence>
<protein>
    <recommendedName>
        <fullName evidence="2">Deoxynucleoside kinase domain-containing protein</fullName>
    </recommendedName>
</protein>
<dbReference type="Pfam" id="PF01712">
    <property type="entry name" value="dNK"/>
    <property type="match status" value="1"/>
</dbReference>
<accession>A0A6C0B8D8</accession>
<organism evidence="3">
    <name type="scientific">viral metagenome</name>
    <dbReference type="NCBI Taxonomy" id="1070528"/>
    <lineage>
        <taxon>unclassified sequences</taxon>
        <taxon>metagenomes</taxon>
        <taxon>organismal metagenomes</taxon>
    </lineage>
</organism>
<name>A0A6C0B8D8_9ZZZZ</name>
<dbReference type="AlphaFoldDB" id="A0A6C0B8D8"/>
<keyword evidence="1" id="KW-0812">Transmembrane</keyword>
<evidence type="ECO:0000313" key="3">
    <source>
        <dbReference type="EMBL" id="QHS88302.1"/>
    </source>
</evidence>
<dbReference type="InterPro" id="IPR031314">
    <property type="entry name" value="DNK_dom"/>
</dbReference>
<dbReference type="GO" id="GO:0005737">
    <property type="term" value="C:cytoplasm"/>
    <property type="evidence" value="ECO:0007669"/>
    <property type="project" value="TreeGrafter"/>
</dbReference>
<dbReference type="InterPro" id="IPR050566">
    <property type="entry name" value="Deoxyribonucleoside_kinase"/>
</dbReference>
<evidence type="ECO:0000259" key="2">
    <source>
        <dbReference type="Pfam" id="PF01712"/>
    </source>
</evidence>
<sequence>MINKLIIIGKMKLFSVEGNIGSGKSTFIAKLKQQLKHINGIPVVYVPEPVEEWESIQSVDGKNMIELFYADPKKYAFAFQMMAYISRLAYLKREMKKYPDCILISERSLLADYYVFARMLHESGDISHEQFEIYNRWFDEFLEDVTMTGIIYLKTDPQVCFDRCTSRARKGENTISLEYLNNCSSMHDKWINNDCINTLELSDNTEQEIEEVEIFIHDELPDEVEPQESMVYKFASFLCLGVIVSAYALKTVYIFDRMMK</sequence>
<feature type="transmembrane region" description="Helical" evidence="1">
    <location>
        <begin position="234"/>
        <end position="255"/>
    </location>
</feature>
<keyword evidence="1" id="KW-1133">Transmembrane helix</keyword>
<reference evidence="3" key="1">
    <citation type="journal article" date="2020" name="Nature">
        <title>Giant virus diversity and host interactions through global metagenomics.</title>
        <authorList>
            <person name="Schulz F."/>
            <person name="Roux S."/>
            <person name="Paez-Espino D."/>
            <person name="Jungbluth S."/>
            <person name="Walsh D.A."/>
            <person name="Denef V.J."/>
            <person name="McMahon K.D."/>
            <person name="Konstantinidis K.T."/>
            <person name="Eloe-Fadrosh E.A."/>
            <person name="Kyrpides N.C."/>
            <person name="Woyke T."/>
        </authorList>
    </citation>
    <scope>NUCLEOTIDE SEQUENCE</scope>
    <source>
        <strain evidence="3">GVMAG-M-3300010158-55</strain>
    </source>
</reference>
<proteinExistence type="predicted"/>
<dbReference type="EMBL" id="MN739095">
    <property type="protein sequence ID" value="QHS88302.1"/>
    <property type="molecule type" value="Genomic_DNA"/>
</dbReference>
<keyword evidence="1" id="KW-0472">Membrane</keyword>
<dbReference type="PANTHER" id="PTHR10513">
    <property type="entry name" value="DEOXYNUCLEOSIDE KINASE"/>
    <property type="match status" value="1"/>
</dbReference>